<dbReference type="InterPro" id="IPR050231">
    <property type="entry name" value="Iron_ascorbate_oxido_reductase"/>
</dbReference>
<dbReference type="PROSITE" id="PS51471">
    <property type="entry name" value="FE2OG_OXY"/>
    <property type="match status" value="1"/>
</dbReference>
<reference evidence="3" key="1">
    <citation type="journal article" date="2015" name="PLoS ONE">
        <title>Occurrence of Isopenicillin-N-Synthase Homologs in Bioluminescent Ctenophores and Implications for Coelenterazine Biosynthesis.</title>
        <authorList>
            <person name="Francis W.R."/>
            <person name="Shaner N.C."/>
            <person name="Christianson L.M."/>
            <person name="Powers M.L."/>
            <person name="Haddock S.H."/>
        </authorList>
    </citation>
    <scope>NUCLEOTIDE SEQUENCE</scope>
</reference>
<dbReference type="PANTHER" id="PTHR47990">
    <property type="entry name" value="2-OXOGLUTARATE (2OG) AND FE(II)-DEPENDENT OXYGENASE SUPERFAMILY PROTEIN-RELATED"/>
    <property type="match status" value="1"/>
</dbReference>
<dbReference type="Gene3D" id="2.60.120.330">
    <property type="entry name" value="B-lactam Antibiotic, Isopenicillin N Synthase, Chain"/>
    <property type="match status" value="1"/>
</dbReference>
<dbReference type="EMBL" id="KM233819">
    <property type="protein sequence ID" value="AIW06469.1"/>
    <property type="molecule type" value="mRNA"/>
</dbReference>
<proteinExistence type="evidence at transcript level"/>
<dbReference type="SUPFAM" id="SSF51197">
    <property type="entry name" value="Clavaminate synthase-like"/>
    <property type="match status" value="1"/>
</dbReference>
<dbReference type="GO" id="GO:0046872">
    <property type="term" value="F:metal ion binding"/>
    <property type="evidence" value="ECO:0007669"/>
    <property type="project" value="UniProtKB-KW"/>
</dbReference>
<name>A0A0A0RVW1_THAIN</name>
<dbReference type="InterPro" id="IPR026992">
    <property type="entry name" value="DIOX_N"/>
</dbReference>
<keyword evidence="1" id="KW-0560">Oxidoreductase</keyword>
<dbReference type="InterPro" id="IPR005123">
    <property type="entry name" value="Oxoglu/Fe-dep_dioxygenase_dom"/>
</dbReference>
<keyword evidence="1" id="KW-0408">Iron</keyword>
<feature type="domain" description="Fe2OG dioxygenase" evidence="2">
    <location>
        <begin position="193"/>
        <end position="298"/>
    </location>
</feature>
<dbReference type="InterPro" id="IPR044861">
    <property type="entry name" value="IPNS-like_FE2OG_OXY"/>
</dbReference>
<dbReference type="Pfam" id="PF14226">
    <property type="entry name" value="DIOX_N"/>
    <property type="match status" value="1"/>
</dbReference>
<protein>
    <submittedName>
        <fullName evidence="3">Putative isopenicillin-n-synthase</fullName>
    </submittedName>
</protein>
<evidence type="ECO:0000313" key="3">
    <source>
        <dbReference type="EMBL" id="AIW06469.1"/>
    </source>
</evidence>
<accession>A0A0A0RVW1</accession>
<comment type="similarity">
    <text evidence="1">Belongs to the iron/ascorbate-dependent oxidoreductase family.</text>
</comment>
<dbReference type="GO" id="GO:0016491">
    <property type="term" value="F:oxidoreductase activity"/>
    <property type="evidence" value="ECO:0007669"/>
    <property type="project" value="UniProtKB-KW"/>
</dbReference>
<dbReference type="Pfam" id="PF03171">
    <property type="entry name" value="2OG-FeII_Oxy"/>
    <property type="match status" value="1"/>
</dbReference>
<keyword evidence="1" id="KW-0479">Metal-binding</keyword>
<dbReference type="PRINTS" id="PR00682">
    <property type="entry name" value="IPNSYNTHASE"/>
</dbReference>
<evidence type="ECO:0000259" key="2">
    <source>
        <dbReference type="PROSITE" id="PS51471"/>
    </source>
</evidence>
<dbReference type="AlphaFoldDB" id="A0A0A0RVW1"/>
<dbReference type="InterPro" id="IPR027443">
    <property type="entry name" value="IPNS-like_sf"/>
</dbReference>
<sequence>MMVKMEKRNPLLDVPKLDYNKIMNGSARDEILQAMKDYAFFYIVNIPKFDPHAEIDVMRRFFNQPREVKESYASVKHNPSNNNVLRGYGYTANQAGEAIEEVYNIGQYERRDVDIRDLSCRAEYISREPNLWPADNDFPGSEEFQSTLWNGFQIRIKLARKLVEELAAGLEFSEFVDKFKEAEFTSFYLKKYTAREASDNVKIYKADSGYTMKAEDGRDLSIPSHVDTTITLLATYSNGGLQAYYQGLWHDVPSVMGSLMMMSGELIEELSDRKIPSLRHRVIDIKTDRYSTPFFFNPSFHANISTSLSGLPTKTGTQYRTFGPWQVTQLHRDEPLLLNPNSLN</sequence>
<organism evidence="3">
    <name type="scientific">Thalassocalyce inconstans</name>
    <name type="common">Comb jelly</name>
    <dbReference type="NCBI Taxonomy" id="140487"/>
    <lineage>
        <taxon>Eukaryota</taxon>
        <taxon>Metazoa</taxon>
        <taxon>Ctenophora</taxon>
        <taxon>Tentaculata</taxon>
        <taxon>Thalassocalycida</taxon>
        <taxon>Thalassocalycidae</taxon>
        <taxon>Thalassocalyce</taxon>
    </lineage>
</organism>
<evidence type="ECO:0000256" key="1">
    <source>
        <dbReference type="RuleBase" id="RU003682"/>
    </source>
</evidence>